<dbReference type="InterPro" id="IPR013096">
    <property type="entry name" value="Cupin_2"/>
</dbReference>
<reference evidence="2 3" key="1">
    <citation type="journal article" date="2015" name="Antonie Van Leeuwenhoek">
        <title>Streptomyces klenkii sp. nov., isolated from deep marine sediment.</title>
        <authorList>
            <person name="Veyisoglu A."/>
            <person name="Sahin N."/>
        </authorList>
    </citation>
    <scope>NUCLEOTIDE SEQUENCE [LARGE SCALE GENOMIC DNA]</scope>
    <source>
        <strain evidence="2 3">KCTC 29202</strain>
    </source>
</reference>
<comment type="caution">
    <text evidence="2">The sequence shown here is derived from an EMBL/GenBank/DDBJ whole genome shotgun (WGS) entry which is preliminary data.</text>
</comment>
<dbReference type="Gene3D" id="2.60.120.10">
    <property type="entry name" value="Jelly Rolls"/>
    <property type="match status" value="1"/>
</dbReference>
<feature type="domain" description="Cupin type-2" evidence="1">
    <location>
        <begin position="63"/>
        <end position="110"/>
    </location>
</feature>
<dbReference type="AlphaFoldDB" id="A0A3B0C1R7"/>
<dbReference type="Proteomes" id="UP000270343">
    <property type="component" value="Unassembled WGS sequence"/>
</dbReference>
<dbReference type="Pfam" id="PF07883">
    <property type="entry name" value="Cupin_2"/>
    <property type="match status" value="1"/>
</dbReference>
<dbReference type="SUPFAM" id="SSF51182">
    <property type="entry name" value="RmlC-like cupins"/>
    <property type="match status" value="1"/>
</dbReference>
<dbReference type="InterPro" id="IPR014710">
    <property type="entry name" value="RmlC-like_jellyroll"/>
</dbReference>
<evidence type="ECO:0000313" key="2">
    <source>
        <dbReference type="EMBL" id="RKN77416.1"/>
    </source>
</evidence>
<accession>A0A3B0C1R7</accession>
<protein>
    <submittedName>
        <fullName evidence="2">Cupin domain-containing protein</fullName>
    </submittedName>
</protein>
<dbReference type="OrthoDB" id="161242at2"/>
<gene>
    <name evidence="2" type="ORF">D7231_01395</name>
</gene>
<name>A0A3B0C1R7_9ACTN</name>
<dbReference type="CDD" id="cd06990">
    <property type="entry name" value="cupin_DUF861"/>
    <property type="match status" value="1"/>
</dbReference>
<organism evidence="2 3">
    <name type="scientific">Streptomyces klenkii</name>
    <dbReference type="NCBI Taxonomy" id="1420899"/>
    <lineage>
        <taxon>Bacteria</taxon>
        <taxon>Bacillati</taxon>
        <taxon>Actinomycetota</taxon>
        <taxon>Actinomycetes</taxon>
        <taxon>Kitasatosporales</taxon>
        <taxon>Streptomycetaceae</taxon>
        <taxon>Streptomyces</taxon>
    </lineage>
</organism>
<dbReference type="RefSeq" id="WP_120753030.1">
    <property type="nucleotide sequence ID" value="NZ_JBFADQ010000032.1"/>
</dbReference>
<dbReference type="EMBL" id="RBAM01000001">
    <property type="protein sequence ID" value="RKN77416.1"/>
    <property type="molecule type" value="Genomic_DNA"/>
</dbReference>
<dbReference type="InterPro" id="IPR011051">
    <property type="entry name" value="RmlC_Cupin_sf"/>
</dbReference>
<proteinExistence type="predicted"/>
<evidence type="ECO:0000259" key="1">
    <source>
        <dbReference type="Pfam" id="PF07883"/>
    </source>
</evidence>
<sequence length="123" mass="13197">MAGLVRKSFASPEEVRPFEGGKGRLELVDLGAGPVGRATFEPGWRWSQHVKPIAGTDSCQAAHLSYIISGRLKVVMDDGQEEEFGPGDCMLCPPGHDGWVVGDEPCVVIDWQGYADFAKPPAG</sequence>
<evidence type="ECO:0000313" key="3">
    <source>
        <dbReference type="Proteomes" id="UP000270343"/>
    </source>
</evidence>
<keyword evidence="3" id="KW-1185">Reference proteome</keyword>